<dbReference type="PANTHER" id="PTHR24373">
    <property type="entry name" value="SLIT RELATED LEUCINE-RICH REPEAT NEURONAL PROTEIN"/>
    <property type="match status" value="1"/>
</dbReference>
<dbReference type="GO" id="GO:0031012">
    <property type="term" value="C:extracellular matrix"/>
    <property type="evidence" value="ECO:0007669"/>
    <property type="project" value="TreeGrafter"/>
</dbReference>
<dbReference type="SUPFAM" id="SSF52058">
    <property type="entry name" value="L domain-like"/>
    <property type="match status" value="1"/>
</dbReference>
<organism evidence="5 6">
    <name type="scientific">Clunio marinus</name>
    <dbReference type="NCBI Taxonomy" id="568069"/>
    <lineage>
        <taxon>Eukaryota</taxon>
        <taxon>Metazoa</taxon>
        <taxon>Ecdysozoa</taxon>
        <taxon>Arthropoda</taxon>
        <taxon>Hexapoda</taxon>
        <taxon>Insecta</taxon>
        <taxon>Pterygota</taxon>
        <taxon>Neoptera</taxon>
        <taxon>Endopterygota</taxon>
        <taxon>Diptera</taxon>
        <taxon>Nematocera</taxon>
        <taxon>Chironomoidea</taxon>
        <taxon>Chironomidae</taxon>
        <taxon>Clunio</taxon>
    </lineage>
</organism>
<evidence type="ECO:0000256" key="4">
    <source>
        <dbReference type="SAM" id="SignalP"/>
    </source>
</evidence>
<gene>
    <name evidence="5" type="ORF">CLUMA_CG006970</name>
</gene>
<keyword evidence="3" id="KW-0677">Repeat</keyword>
<dbReference type="Proteomes" id="UP000183832">
    <property type="component" value="Unassembled WGS sequence"/>
</dbReference>
<proteinExistence type="predicted"/>
<reference evidence="5 6" key="1">
    <citation type="submission" date="2015-04" db="EMBL/GenBank/DDBJ databases">
        <authorList>
            <person name="Syromyatnikov M.Y."/>
            <person name="Popov V.N."/>
        </authorList>
    </citation>
    <scope>NUCLEOTIDE SEQUENCE [LARGE SCALE GENOMIC DNA]</scope>
</reference>
<dbReference type="Pfam" id="PF00560">
    <property type="entry name" value="LRR_1"/>
    <property type="match status" value="1"/>
</dbReference>
<dbReference type="InterPro" id="IPR001611">
    <property type="entry name" value="Leu-rich_rpt"/>
</dbReference>
<feature type="chain" id="PRO_5012136519" evidence="4">
    <location>
        <begin position="20"/>
        <end position="322"/>
    </location>
</feature>
<evidence type="ECO:0000256" key="1">
    <source>
        <dbReference type="ARBA" id="ARBA00022614"/>
    </source>
</evidence>
<sequence>MKLFFLCFSSVCLVVFAQSRVIELKCNPNYDISRIVNLPYRCINGLSCFFEHIHVDENTNLILNFDETNYGLDCVGFVNTTISELPSNLFNKYQAINSLYASNIGLLKLPPNTFQNASNALDINLSDNKLRTLEARIFSPCRYLRKLVLHHNDLEEIDMDAFDNLNDLEELDLSNNLLSVIPHKALGQLKGLKTLILGNNSLNVRYGMFPESLVTLDLSYNKLENFTLKSIISLQNLKHLILNGNRIYRFRQHIFPDGILDPLKSLKHVQLSDNEFYCTTLADIVIWLEKHKLKIDVEPHLVIVNSSNIRGVGCKEEQRFFL</sequence>
<dbReference type="OrthoDB" id="7783132at2759"/>
<dbReference type="SMART" id="SM00369">
    <property type="entry name" value="LRR_TYP"/>
    <property type="match status" value="4"/>
</dbReference>
<dbReference type="STRING" id="568069.A0A1J1I0Z3"/>
<evidence type="ECO:0000256" key="2">
    <source>
        <dbReference type="ARBA" id="ARBA00022729"/>
    </source>
</evidence>
<evidence type="ECO:0000313" key="5">
    <source>
        <dbReference type="EMBL" id="CRK93434.1"/>
    </source>
</evidence>
<evidence type="ECO:0000256" key="3">
    <source>
        <dbReference type="ARBA" id="ARBA00022737"/>
    </source>
</evidence>
<dbReference type="PANTHER" id="PTHR24373:SF378">
    <property type="entry name" value="FI03225P-RELATED"/>
    <property type="match status" value="1"/>
</dbReference>
<dbReference type="InterPro" id="IPR050328">
    <property type="entry name" value="Dev_Immune_Receptor"/>
</dbReference>
<keyword evidence="2 4" id="KW-0732">Signal</keyword>
<name>A0A1J1I0Z3_9DIPT</name>
<keyword evidence="6" id="KW-1185">Reference proteome</keyword>
<protein>
    <submittedName>
        <fullName evidence="5">CLUMA_CG006970, isoform A</fullName>
    </submittedName>
</protein>
<dbReference type="PROSITE" id="PS51450">
    <property type="entry name" value="LRR"/>
    <property type="match status" value="1"/>
</dbReference>
<dbReference type="EMBL" id="CVRI01000037">
    <property type="protein sequence ID" value="CRK93434.1"/>
    <property type="molecule type" value="Genomic_DNA"/>
</dbReference>
<dbReference type="Gene3D" id="3.80.10.10">
    <property type="entry name" value="Ribonuclease Inhibitor"/>
    <property type="match status" value="2"/>
</dbReference>
<dbReference type="GO" id="GO:0005615">
    <property type="term" value="C:extracellular space"/>
    <property type="evidence" value="ECO:0007669"/>
    <property type="project" value="TreeGrafter"/>
</dbReference>
<feature type="signal peptide" evidence="4">
    <location>
        <begin position="1"/>
        <end position="19"/>
    </location>
</feature>
<dbReference type="InterPro" id="IPR032675">
    <property type="entry name" value="LRR_dom_sf"/>
</dbReference>
<keyword evidence="1" id="KW-0433">Leucine-rich repeat</keyword>
<dbReference type="AlphaFoldDB" id="A0A1J1I0Z3"/>
<evidence type="ECO:0000313" key="6">
    <source>
        <dbReference type="Proteomes" id="UP000183832"/>
    </source>
</evidence>
<dbReference type="InterPro" id="IPR003591">
    <property type="entry name" value="Leu-rich_rpt_typical-subtyp"/>
</dbReference>
<accession>A0A1J1I0Z3</accession>
<dbReference type="Pfam" id="PF13855">
    <property type="entry name" value="LRR_8"/>
    <property type="match status" value="1"/>
</dbReference>